<dbReference type="InterPro" id="IPR033124">
    <property type="entry name" value="Ser_caboxypep_his_AS"/>
</dbReference>
<protein>
    <recommendedName>
        <fullName evidence="5">Carboxypeptidase</fullName>
        <ecNumber evidence="5">3.4.16.-</ecNumber>
    </recommendedName>
</protein>
<dbReference type="Proteomes" id="UP000735302">
    <property type="component" value="Unassembled WGS sequence"/>
</dbReference>
<dbReference type="PRINTS" id="PR00724">
    <property type="entry name" value="CRBOXYPTASEC"/>
</dbReference>
<comment type="similarity">
    <text evidence="1 5">Belongs to the peptidase S10 family.</text>
</comment>
<dbReference type="GO" id="GO:1904715">
    <property type="term" value="P:negative regulation of chaperone-mediated autophagy"/>
    <property type="evidence" value="ECO:0007669"/>
    <property type="project" value="UniProtKB-ARBA"/>
</dbReference>
<dbReference type="InterPro" id="IPR018202">
    <property type="entry name" value="Ser_caboxypep_ser_AS"/>
</dbReference>
<keyword evidence="5" id="KW-0732">Signal</keyword>
<reference evidence="6 7" key="1">
    <citation type="journal article" date="2021" name="Elife">
        <title>Chloroplast acquisition without the gene transfer in kleptoplastic sea slugs, Plakobranchus ocellatus.</title>
        <authorList>
            <person name="Maeda T."/>
            <person name="Takahashi S."/>
            <person name="Yoshida T."/>
            <person name="Shimamura S."/>
            <person name="Takaki Y."/>
            <person name="Nagai Y."/>
            <person name="Toyoda A."/>
            <person name="Suzuki Y."/>
            <person name="Arimoto A."/>
            <person name="Ishii H."/>
            <person name="Satoh N."/>
            <person name="Nishiyama T."/>
            <person name="Hasebe M."/>
            <person name="Maruyama T."/>
            <person name="Minagawa J."/>
            <person name="Obokata J."/>
            <person name="Shigenobu S."/>
        </authorList>
    </citation>
    <scope>NUCLEOTIDE SEQUENCE [LARGE SCALE GENOMIC DNA]</scope>
</reference>
<dbReference type="FunFam" id="3.40.50.1820:FF:000335">
    <property type="entry name" value="Carboxypeptidase"/>
    <property type="match status" value="1"/>
</dbReference>
<keyword evidence="7" id="KW-1185">Reference proteome</keyword>
<organism evidence="6 7">
    <name type="scientific">Plakobranchus ocellatus</name>
    <dbReference type="NCBI Taxonomy" id="259542"/>
    <lineage>
        <taxon>Eukaryota</taxon>
        <taxon>Metazoa</taxon>
        <taxon>Spiralia</taxon>
        <taxon>Lophotrochozoa</taxon>
        <taxon>Mollusca</taxon>
        <taxon>Gastropoda</taxon>
        <taxon>Heterobranchia</taxon>
        <taxon>Euthyneura</taxon>
        <taxon>Panpulmonata</taxon>
        <taxon>Sacoglossa</taxon>
        <taxon>Placobranchoidea</taxon>
        <taxon>Plakobranchidae</taxon>
        <taxon>Plakobranchus</taxon>
    </lineage>
</organism>
<keyword evidence="2 5" id="KW-0121">Carboxypeptidase</keyword>
<dbReference type="GO" id="GO:0031647">
    <property type="term" value="P:regulation of protein stability"/>
    <property type="evidence" value="ECO:0007669"/>
    <property type="project" value="UniProtKB-ARBA"/>
</dbReference>
<feature type="chain" id="PRO_5043092696" description="Carboxypeptidase" evidence="5">
    <location>
        <begin position="20"/>
        <end position="478"/>
    </location>
</feature>
<dbReference type="GO" id="GO:0004185">
    <property type="term" value="F:serine-type carboxypeptidase activity"/>
    <property type="evidence" value="ECO:0007669"/>
    <property type="project" value="UniProtKB-UniRule"/>
</dbReference>
<gene>
    <name evidence="6" type="ORF">PoB_002792200</name>
</gene>
<dbReference type="GO" id="GO:0006508">
    <property type="term" value="P:proteolysis"/>
    <property type="evidence" value="ECO:0007669"/>
    <property type="project" value="UniProtKB-KW"/>
</dbReference>
<evidence type="ECO:0000256" key="5">
    <source>
        <dbReference type="RuleBase" id="RU361156"/>
    </source>
</evidence>
<dbReference type="InterPro" id="IPR001563">
    <property type="entry name" value="Peptidase_S10"/>
</dbReference>
<keyword evidence="3 5" id="KW-0645">Protease</keyword>
<dbReference type="PROSITE" id="PS00560">
    <property type="entry name" value="CARBOXYPEPT_SER_HIS"/>
    <property type="match status" value="1"/>
</dbReference>
<proteinExistence type="inferred from homology"/>
<evidence type="ECO:0000256" key="1">
    <source>
        <dbReference type="ARBA" id="ARBA00009431"/>
    </source>
</evidence>
<dbReference type="SUPFAM" id="SSF53474">
    <property type="entry name" value="alpha/beta-Hydrolases"/>
    <property type="match status" value="1"/>
</dbReference>
<dbReference type="Gene3D" id="3.40.50.1820">
    <property type="entry name" value="alpha/beta hydrolase"/>
    <property type="match status" value="1"/>
</dbReference>
<feature type="signal peptide" evidence="5">
    <location>
        <begin position="1"/>
        <end position="19"/>
    </location>
</feature>
<sequence length="478" mass="53592">MSPYLSVLISVLIAHLAQAAPQEDLVTDLPGLSFKPNFKHYSGYLNGVATRRLHYWFVESSSNPSRDPLVLWLNGGPGCSSVLGLLTEHGPFMISEDAKTVVQNPFSWNQAANMIYLESPAGVGFSYDTAKNYSSNDDDTAMNNYYALKSFFKKFPEYNGRDFYITGESYGGIYVPTLTMLVMKDSAINLQGFAVGNGLSDDKLNDNSLIYFVYYHGLIGENEWNGLLKDCCPVNSSAVCDFASSTSDKCRDRLERIQGLVWASGLNVYNLYKECYGGVQDLTLRMNEGMGNKFVTSNFGWPFMFLENTGVSQRRKKMLSLPAGSLTVSPPCVGDQQVVKYLNEPAVKEALHISKEALEWTMCSSVLHYERQYNTMTPQYEAAIQKKLRILVYNGDVDMACNFLGDEWFVDSLHPQNPQQRKAWYYKAADGTTQNAGFVKSFDQITFVTVKGSGHMVPTDKPRPGIEMFINFIQNKPF</sequence>
<evidence type="ECO:0000256" key="2">
    <source>
        <dbReference type="ARBA" id="ARBA00022645"/>
    </source>
</evidence>
<keyword evidence="4 5" id="KW-0378">Hydrolase</keyword>
<evidence type="ECO:0000313" key="6">
    <source>
        <dbReference type="EMBL" id="GFO01417.1"/>
    </source>
</evidence>
<dbReference type="PROSITE" id="PS00131">
    <property type="entry name" value="CARBOXYPEPT_SER_SER"/>
    <property type="match status" value="1"/>
</dbReference>
<dbReference type="EC" id="3.4.16.-" evidence="5"/>
<dbReference type="Pfam" id="PF00450">
    <property type="entry name" value="Peptidase_S10"/>
    <property type="match status" value="1"/>
</dbReference>
<name>A0AAV4A279_9GAST</name>
<dbReference type="PANTHER" id="PTHR11802:SF201">
    <property type="entry name" value="CARBOXYPEPTIDASE"/>
    <property type="match status" value="1"/>
</dbReference>
<evidence type="ECO:0000256" key="3">
    <source>
        <dbReference type="ARBA" id="ARBA00022670"/>
    </source>
</evidence>
<dbReference type="PANTHER" id="PTHR11802">
    <property type="entry name" value="SERINE PROTEASE FAMILY S10 SERINE CARBOXYPEPTIDASE"/>
    <property type="match status" value="1"/>
</dbReference>
<comment type="caution">
    <text evidence="6">The sequence shown here is derived from an EMBL/GenBank/DDBJ whole genome shotgun (WGS) entry which is preliminary data.</text>
</comment>
<evidence type="ECO:0000256" key="4">
    <source>
        <dbReference type="ARBA" id="ARBA00022801"/>
    </source>
</evidence>
<dbReference type="AlphaFoldDB" id="A0AAV4A279"/>
<dbReference type="EMBL" id="BLXT01003294">
    <property type="protein sequence ID" value="GFO01417.1"/>
    <property type="molecule type" value="Genomic_DNA"/>
</dbReference>
<evidence type="ECO:0000313" key="7">
    <source>
        <dbReference type="Proteomes" id="UP000735302"/>
    </source>
</evidence>
<dbReference type="InterPro" id="IPR029058">
    <property type="entry name" value="AB_hydrolase_fold"/>
</dbReference>
<accession>A0AAV4A279</accession>